<dbReference type="AlphaFoldDB" id="A0A9D1LK95"/>
<reference evidence="4" key="2">
    <citation type="journal article" date="2021" name="PeerJ">
        <title>Extensive microbial diversity within the chicken gut microbiome revealed by metagenomics and culture.</title>
        <authorList>
            <person name="Gilroy R."/>
            <person name="Ravi A."/>
            <person name="Getino M."/>
            <person name="Pursley I."/>
            <person name="Horton D.L."/>
            <person name="Alikhan N.F."/>
            <person name="Baker D."/>
            <person name="Gharbi K."/>
            <person name="Hall N."/>
            <person name="Watson M."/>
            <person name="Adriaenssens E.M."/>
            <person name="Foster-Nyarko E."/>
            <person name="Jarju S."/>
            <person name="Secka A."/>
            <person name="Antonio M."/>
            <person name="Oren A."/>
            <person name="Chaudhuri R.R."/>
            <person name="La Ragione R."/>
            <person name="Hildebrand F."/>
            <person name="Pallen M.J."/>
        </authorList>
    </citation>
    <scope>NUCLEOTIDE SEQUENCE</scope>
    <source>
        <strain evidence="4">4509</strain>
    </source>
</reference>
<dbReference type="InterPro" id="IPR008006">
    <property type="entry name" value="Peptidase_M26_N_dom"/>
</dbReference>
<evidence type="ECO:0000256" key="1">
    <source>
        <dbReference type="ARBA" id="ARBA00022801"/>
    </source>
</evidence>
<dbReference type="GO" id="GO:0005576">
    <property type="term" value="C:extracellular region"/>
    <property type="evidence" value="ECO:0007669"/>
    <property type="project" value="InterPro"/>
</dbReference>
<evidence type="ECO:0000259" key="3">
    <source>
        <dbReference type="Pfam" id="PF07580"/>
    </source>
</evidence>
<dbReference type="InterPro" id="IPR011505">
    <property type="entry name" value="Peptidase_M26_C_dom"/>
</dbReference>
<reference evidence="4" key="1">
    <citation type="submission" date="2020-10" db="EMBL/GenBank/DDBJ databases">
        <authorList>
            <person name="Gilroy R."/>
        </authorList>
    </citation>
    <scope>NUCLEOTIDE SEQUENCE</scope>
    <source>
        <strain evidence="4">4509</strain>
    </source>
</reference>
<dbReference type="GO" id="GO:0008270">
    <property type="term" value="F:zinc ion binding"/>
    <property type="evidence" value="ECO:0007669"/>
    <property type="project" value="InterPro"/>
</dbReference>
<gene>
    <name evidence="4" type="ORF">IAD19_04530</name>
</gene>
<evidence type="ECO:0000259" key="2">
    <source>
        <dbReference type="Pfam" id="PF05342"/>
    </source>
</evidence>
<dbReference type="Pfam" id="PF05342">
    <property type="entry name" value="Peptidase_M26_N"/>
    <property type="match status" value="1"/>
</dbReference>
<evidence type="ECO:0000313" key="5">
    <source>
        <dbReference type="Proteomes" id="UP000824082"/>
    </source>
</evidence>
<dbReference type="GO" id="GO:0016020">
    <property type="term" value="C:membrane"/>
    <property type="evidence" value="ECO:0007669"/>
    <property type="project" value="InterPro"/>
</dbReference>
<feature type="domain" description="Peptidase M26 C-terminal" evidence="3">
    <location>
        <begin position="235"/>
        <end position="839"/>
    </location>
</feature>
<dbReference type="Gene3D" id="2.160.20.110">
    <property type="match status" value="1"/>
</dbReference>
<feature type="domain" description="Peptidase M26 N-terminal" evidence="2">
    <location>
        <begin position="946"/>
        <end position="1038"/>
    </location>
</feature>
<proteinExistence type="predicted"/>
<organism evidence="4 5">
    <name type="scientific">Candidatus Egerieicola faecale</name>
    <dbReference type="NCBI Taxonomy" id="2840774"/>
    <lineage>
        <taxon>Bacteria</taxon>
        <taxon>Bacillati</taxon>
        <taxon>Bacillota</taxon>
        <taxon>Clostridia</taxon>
        <taxon>Eubacteriales</taxon>
        <taxon>Oscillospiraceae</taxon>
        <taxon>Oscillospiraceae incertae sedis</taxon>
        <taxon>Candidatus Egerieicola</taxon>
    </lineage>
</organism>
<dbReference type="Pfam" id="PF07580">
    <property type="entry name" value="Peptidase_M26_C"/>
    <property type="match status" value="1"/>
</dbReference>
<dbReference type="GO" id="GO:0004222">
    <property type="term" value="F:metalloendopeptidase activity"/>
    <property type="evidence" value="ECO:0007669"/>
    <property type="project" value="InterPro"/>
</dbReference>
<dbReference type="Proteomes" id="UP000824082">
    <property type="component" value="Unassembled WGS sequence"/>
</dbReference>
<accession>A0A9D1LK95</accession>
<protein>
    <submittedName>
        <fullName evidence="4">Uncharacterized protein</fullName>
    </submittedName>
</protein>
<evidence type="ECO:0000313" key="4">
    <source>
        <dbReference type="EMBL" id="HIU41801.1"/>
    </source>
</evidence>
<name>A0A9D1LK95_9FIRM</name>
<dbReference type="EMBL" id="DVMX01000090">
    <property type="protein sequence ID" value="HIU41801.1"/>
    <property type="molecule type" value="Genomic_DNA"/>
</dbReference>
<sequence>HGGGVIQNSYTQVQVIAPAQKGNGGLIGGPNTGSPVLQNCLSMSSGAGYRIAGFDVLGSAKNLYEYSGSTSATNITQANRDQIKETDAIFDPALYRDALGWNEGVWDLALLAYGKRPNLRTAPQQDNNYGIPGYTQLLSQENYQPQRELAYANLAKLMPFSDLRTWVEQGNRLPEGHPLTVQAVEFVLPLDQNGGLVTGLHRDRLDEIQAIRLVFRQGAMEEHPVSLQKTMGDLVAMYTIQGIGLPYQPGTYLAALDASKLEEAVQLVSNYDYATQIASLTQEEESRLYTDHYNQAVKLNLSALVEKILFTQAQYPTYSSHEGIQQLVLERLKEEDSWKELLYSYNYYNKWYGINYRGVDLSDLLFFRGNQLAEGLSTVNLTHLLLTAPSEQRETHRTVVFYNNALKNHIGQSLTDFLGGLSYRLAGYDNPSDWFAANFQGILKEQPPLGNAQGIRYRIWDILSGLDDGRKSILLPILTAPQEDMYLISLPTQLMLGSLNRYSTYLVKDGMERQRMEEIIDAYAEKMGVFYGISSTWTDDAEGILNSFVNIQYDTRLNFPQSEAADAGDQNKDQTRDPVMKWVYEANNTISAKNGSAAFANGTNVFWVLEAALGTSDYIFFTFSHETAHNQDGRYFYGGAGRRNGTGAEAHADGNIAQEMRDGCMVFNISKINDLGVEMTNNFSYERIDSPEKIQSYYHEMFETGYVLDYLAAQAFLQLTPQQQAAVAVQAVHTPGGTNSFTTQYQDLTEEEIIQMDLKDVDDLWENRISIRNLKKGSTERISTATDGSYGFESFYNMNWYQSHNDSGSPDTHSFKRLGMEMLGVGGYEKGYRIYMSALSANDLDALRQITGREDITWKEYKMERFRQVEDNLKNIPYFSAETVVAQFKTAFEADAQKGTRSESIAVKRMLYGIVKRATGDFSHGGIYQSPAVIQVTSAEQFLALAAENPYGYYRLEGNLDFSAIAPQQGSYLPQRFVGIIDGNGYEVTGLQAPLFGDLQYAQITNLTVEQPSLSTGAQAVLAVKTRQVILGNVSVQGGDGQLPLVKTKTDGYYQYTQ</sequence>
<keyword evidence="1" id="KW-0378">Hydrolase</keyword>
<feature type="non-terminal residue" evidence="4">
    <location>
        <position position="1"/>
    </location>
</feature>
<comment type="caution">
    <text evidence="4">The sequence shown here is derived from an EMBL/GenBank/DDBJ whole genome shotgun (WGS) entry which is preliminary data.</text>
</comment>